<gene>
    <name evidence="3" type="ORF">DFO60_3662</name>
</gene>
<evidence type="ECO:0000256" key="1">
    <source>
        <dbReference type="SAM" id="MobiDB-lite"/>
    </source>
</evidence>
<feature type="region of interest" description="Disordered" evidence="1">
    <location>
        <begin position="1"/>
        <end position="22"/>
    </location>
</feature>
<protein>
    <submittedName>
        <fullName evidence="3">Uncharacterized protein DUF262</fullName>
    </submittedName>
</protein>
<dbReference type="Proteomes" id="UP000256988">
    <property type="component" value="Unassembled WGS sequence"/>
</dbReference>
<accession>A0A3D9EGB7</accession>
<dbReference type="EMBL" id="QRDL01000005">
    <property type="protein sequence ID" value="RED02037.1"/>
    <property type="molecule type" value="Genomic_DNA"/>
</dbReference>
<feature type="domain" description="GmrSD restriction endonucleases N-terminal" evidence="2">
    <location>
        <begin position="43"/>
        <end position="187"/>
    </location>
</feature>
<dbReference type="PANTHER" id="PTHR39639">
    <property type="entry name" value="CHROMOSOME 16, WHOLE GENOME SHOTGUN SEQUENCE"/>
    <property type="match status" value="1"/>
</dbReference>
<dbReference type="PANTHER" id="PTHR39639:SF1">
    <property type="entry name" value="DUF262 DOMAIN-CONTAINING PROTEIN"/>
    <property type="match status" value="1"/>
</dbReference>
<sequence>MEADDDITLSSDIEDEDISNGETTLQPWDPSKIRITTKNFSLREIFDQIKFLEIDLNPDFQREFVWKQRQRTRLIESILLGIPLPAFYFNQDEEGRYQVVDGVQRLSTIYEFMNNKHTLQATELEYLFDLNGRNFESLDPAINRRFRSAQIVVHIIEPQTPDEVKYDIFNRVNTLGSPLSAQEIRHAMSKDRSRKFLFELTTLESFNYATASVFWKKDSQGQFLPDSNRMMNRELALRFCAFSFYESDFYKNFSSMNTYLVEFLKWIDDPVPKNSASEDSLRDLYLSFDRAMMNSHVILGNDAFRRYLPNARKRAPINRAIFEAQSIALAPYSVEELLQNGEKVRLAILSLFDDDEYTRSVTVGTGSAYRIEYRLYRTQEVVRQALDY</sequence>
<organism evidence="3 4">
    <name type="scientific">Ectopseudomonas oleovorans</name>
    <name type="common">Pseudomonas oleovorans</name>
    <dbReference type="NCBI Taxonomy" id="301"/>
    <lineage>
        <taxon>Bacteria</taxon>
        <taxon>Pseudomonadati</taxon>
        <taxon>Pseudomonadota</taxon>
        <taxon>Gammaproteobacteria</taxon>
        <taxon>Pseudomonadales</taxon>
        <taxon>Pseudomonadaceae</taxon>
        <taxon>Ectopseudomonas</taxon>
    </lineage>
</organism>
<evidence type="ECO:0000313" key="4">
    <source>
        <dbReference type="Proteomes" id="UP000256988"/>
    </source>
</evidence>
<evidence type="ECO:0000259" key="2">
    <source>
        <dbReference type="Pfam" id="PF03235"/>
    </source>
</evidence>
<reference evidence="3 4" key="1">
    <citation type="submission" date="2018-07" db="EMBL/GenBank/DDBJ databases">
        <title>Genome sequencing of rice bacterial endophytes.</title>
        <authorList>
            <person name="Venturi V."/>
        </authorList>
    </citation>
    <scope>NUCLEOTIDE SEQUENCE [LARGE SCALE GENOMIC DNA]</scope>
    <source>
        <strain evidence="3 4">AG1002</strain>
    </source>
</reference>
<dbReference type="InterPro" id="IPR004919">
    <property type="entry name" value="GmrSD_N"/>
</dbReference>
<proteinExistence type="predicted"/>
<evidence type="ECO:0000313" key="3">
    <source>
        <dbReference type="EMBL" id="RED02037.1"/>
    </source>
</evidence>
<dbReference type="RefSeq" id="WP_220376271.1">
    <property type="nucleotide sequence ID" value="NZ_QRDL01000005.1"/>
</dbReference>
<dbReference type="AlphaFoldDB" id="A0A3D9EGB7"/>
<comment type="caution">
    <text evidence="3">The sequence shown here is derived from an EMBL/GenBank/DDBJ whole genome shotgun (WGS) entry which is preliminary data.</text>
</comment>
<name>A0A3D9EGB7_ECTOL</name>
<feature type="compositionally biased region" description="Acidic residues" evidence="1">
    <location>
        <begin position="1"/>
        <end position="19"/>
    </location>
</feature>
<dbReference type="Pfam" id="PF03235">
    <property type="entry name" value="GmrSD_N"/>
    <property type="match status" value="1"/>
</dbReference>